<keyword evidence="2" id="KW-1185">Reference proteome</keyword>
<comment type="caution">
    <text evidence="1">The sequence shown here is derived from an EMBL/GenBank/DDBJ whole genome shotgun (WGS) entry which is preliminary data.</text>
</comment>
<name>A0ACA9NP14_9GLOM</name>
<evidence type="ECO:0000313" key="2">
    <source>
        <dbReference type="Proteomes" id="UP000789525"/>
    </source>
</evidence>
<accession>A0ACA9NP14</accession>
<proteinExistence type="predicted"/>
<reference evidence="1" key="1">
    <citation type="submission" date="2021-06" db="EMBL/GenBank/DDBJ databases">
        <authorList>
            <person name="Kallberg Y."/>
            <person name="Tangrot J."/>
            <person name="Rosling A."/>
        </authorList>
    </citation>
    <scope>NUCLEOTIDE SEQUENCE</scope>
    <source>
        <strain evidence="1">CL356</strain>
    </source>
</reference>
<dbReference type="Proteomes" id="UP000789525">
    <property type="component" value="Unassembled WGS sequence"/>
</dbReference>
<sequence>MSSQVVASVACLEELDGIQKVGSQGMQSLRALELSQGAQRARKSPPRATRLASSSTNNASEAVPLTRSYGRDRRGSNASASTIFGGGAGGNRLHHASGSVGGGSSISGRANGLGHGGRQRMMSIVGTPTSLMFDLTNDVIPISLSEDTSAQNRAPVAKTIGLVNGIALVVGNQIGSGIFSSPGVVLADSGSVGASLMLIRGARLCNSIEVKRLLFTTKFNTERSIAVLKPGSNAIISSILGEYLNRLFFHATAADASPDSIPQWAIKLTACISVIIVSILCVATPKLATRVAVLFTSAKIAVLIAVTVMGIIQLSRGKASTAFREPLFEGTSPNPSAFALALFSGLWAYEGWDQANYITGEMKDPAKNMPRVIHSSMTTVT</sequence>
<dbReference type="EMBL" id="CAJVPT010023808">
    <property type="protein sequence ID" value="CAG8667360.1"/>
    <property type="molecule type" value="Genomic_DNA"/>
</dbReference>
<protein>
    <submittedName>
        <fullName evidence="1">15759_t:CDS:1</fullName>
    </submittedName>
</protein>
<organism evidence="1 2">
    <name type="scientific">Acaulospora colombiana</name>
    <dbReference type="NCBI Taxonomy" id="27376"/>
    <lineage>
        <taxon>Eukaryota</taxon>
        <taxon>Fungi</taxon>
        <taxon>Fungi incertae sedis</taxon>
        <taxon>Mucoromycota</taxon>
        <taxon>Glomeromycotina</taxon>
        <taxon>Glomeromycetes</taxon>
        <taxon>Diversisporales</taxon>
        <taxon>Acaulosporaceae</taxon>
        <taxon>Acaulospora</taxon>
    </lineage>
</organism>
<evidence type="ECO:0000313" key="1">
    <source>
        <dbReference type="EMBL" id="CAG8667360.1"/>
    </source>
</evidence>
<gene>
    <name evidence="1" type="ORF">ACOLOM_LOCUS8817</name>
</gene>
<feature type="non-terminal residue" evidence="1">
    <location>
        <position position="381"/>
    </location>
</feature>